<evidence type="ECO:0000313" key="2">
    <source>
        <dbReference type="EMBL" id="KAK7269937.1"/>
    </source>
</evidence>
<dbReference type="EMBL" id="JAYWIO010000004">
    <property type="protein sequence ID" value="KAK7269937.1"/>
    <property type="molecule type" value="Genomic_DNA"/>
</dbReference>
<dbReference type="PANTHER" id="PTHR36327:SF1">
    <property type="entry name" value="OS03G0731100 PROTEIN"/>
    <property type="match status" value="1"/>
</dbReference>
<dbReference type="Proteomes" id="UP001372338">
    <property type="component" value="Unassembled WGS sequence"/>
</dbReference>
<name>A0AAN9F500_CROPI</name>
<comment type="caution">
    <text evidence="2">The sequence shown here is derived from an EMBL/GenBank/DDBJ whole genome shotgun (WGS) entry which is preliminary data.</text>
</comment>
<sequence>MKKEVKKHQSNKFKHYMLAPIRILKKARQFYIKRVVECAGGRGYGAAGDGDGAVNPVLVHHISHLPKAAKTTDNNNNSLNLNCLRTSGDEMRVVVNKQRQPLLMMEIEIEVMEEVADRSSIGQSVLMALTVTVNKYYASSNLQAVRRRHGKAANPSTNLNFELGRRGLILSTIVATTQEPDSRTELLKKYLKKSKENKEKYDKERLESYYKRNYKDYFESMEGTLNGKDGQLSETEKGIRDWIQSNK</sequence>
<keyword evidence="3" id="KW-1185">Reference proteome</keyword>
<evidence type="ECO:0000313" key="3">
    <source>
        <dbReference type="Proteomes" id="UP001372338"/>
    </source>
</evidence>
<reference evidence="2 3" key="1">
    <citation type="submission" date="2024-01" db="EMBL/GenBank/DDBJ databases">
        <title>The genomes of 5 underutilized Papilionoideae crops provide insights into root nodulation and disease resistanc.</title>
        <authorList>
            <person name="Yuan L."/>
        </authorList>
    </citation>
    <scope>NUCLEOTIDE SEQUENCE [LARGE SCALE GENOMIC DNA]</scope>
    <source>
        <strain evidence="2">ZHUSHIDOU_FW_LH</strain>
        <tissue evidence="2">Leaf</tissue>
    </source>
</reference>
<dbReference type="AlphaFoldDB" id="A0AAN9F500"/>
<accession>A0AAN9F500</accession>
<proteinExistence type="predicted"/>
<organism evidence="2 3">
    <name type="scientific">Crotalaria pallida</name>
    <name type="common">Smooth rattlebox</name>
    <name type="synonym">Crotalaria striata</name>
    <dbReference type="NCBI Taxonomy" id="3830"/>
    <lineage>
        <taxon>Eukaryota</taxon>
        <taxon>Viridiplantae</taxon>
        <taxon>Streptophyta</taxon>
        <taxon>Embryophyta</taxon>
        <taxon>Tracheophyta</taxon>
        <taxon>Spermatophyta</taxon>
        <taxon>Magnoliopsida</taxon>
        <taxon>eudicotyledons</taxon>
        <taxon>Gunneridae</taxon>
        <taxon>Pentapetalae</taxon>
        <taxon>rosids</taxon>
        <taxon>fabids</taxon>
        <taxon>Fabales</taxon>
        <taxon>Fabaceae</taxon>
        <taxon>Papilionoideae</taxon>
        <taxon>50 kb inversion clade</taxon>
        <taxon>genistoids sensu lato</taxon>
        <taxon>core genistoids</taxon>
        <taxon>Crotalarieae</taxon>
        <taxon>Crotalaria</taxon>
    </lineage>
</organism>
<evidence type="ECO:0000256" key="1">
    <source>
        <dbReference type="SAM" id="MobiDB-lite"/>
    </source>
</evidence>
<gene>
    <name evidence="2" type="ORF">RIF29_22754</name>
</gene>
<dbReference type="PANTHER" id="PTHR36327">
    <property type="entry name" value="UNNAMED PRODUCT"/>
    <property type="match status" value="1"/>
</dbReference>
<protein>
    <submittedName>
        <fullName evidence="2">Uncharacterized protein</fullName>
    </submittedName>
</protein>
<feature type="region of interest" description="Disordered" evidence="1">
    <location>
        <begin position="223"/>
        <end position="247"/>
    </location>
</feature>